<dbReference type="Proteomes" id="UP001176941">
    <property type="component" value="Chromosome 24"/>
</dbReference>
<feature type="region of interest" description="Disordered" evidence="1">
    <location>
        <begin position="1"/>
        <end position="57"/>
    </location>
</feature>
<evidence type="ECO:0000313" key="3">
    <source>
        <dbReference type="Proteomes" id="UP001176941"/>
    </source>
</evidence>
<organism evidence="2 3">
    <name type="scientific">Rangifer tarandus platyrhynchus</name>
    <name type="common">Svalbard reindeer</name>
    <dbReference type="NCBI Taxonomy" id="3082113"/>
    <lineage>
        <taxon>Eukaryota</taxon>
        <taxon>Metazoa</taxon>
        <taxon>Chordata</taxon>
        <taxon>Craniata</taxon>
        <taxon>Vertebrata</taxon>
        <taxon>Euteleostomi</taxon>
        <taxon>Mammalia</taxon>
        <taxon>Eutheria</taxon>
        <taxon>Laurasiatheria</taxon>
        <taxon>Artiodactyla</taxon>
        <taxon>Ruminantia</taxon>
        <taxon>Pecora</taxon>
        <taxon>Cervidae</taxon>
        <taxon>Odocoileinae</taxon>
        <taxon>Rangifer</taxon>
    </lineage>
</organism>
<proteinExistence type="predicted"/>
<protein>
    <submittedName>
        <fullName evidence="2">Uncharacterized protein</fullName>
    </submittedName>
</protein>
<dbReference type="EMBL" id="OX459960">
    <property type="protein sequence ID" value="CAI9165349.1"/>
    <property type="molecule type" value="Genomic_DNA"/>
</dbReference>
<evidence type="ECO:0000313" key="2">
    <source>
        <dbReference type="EMBL" id="CAI9165349.1"/>
    </source>
</evidence>
<evidence type="ECO:0000256" key="1">
    <source>
        <dbReference type="SAM" id="MobiDB-lite"/>
    </source>
</evidence>
<keyword evidence="3" id="KW-1185">Reference proteome</keyword>
<accession>A0ABN8YV36</accession>
<reference evidence="2" key="1">
    <citation type="submission" date="2023-04" db="EMBL/GenBank/DDBJ databases">
        <authorList>
            <consortium name="ELIXIR-Norway"/>
        </authorList>
    </citation>
    <scope>NUCLEOTIDE SEQUENCE [LARGE SCALE GENOMIC DNA]</scope>
</reference>
<gene>
    <name evidence="2" type="ORF">MRATA1EN1_LOCUS14311</name>
</gene>
<name>A0ABN8YV36_RANTA</name>
<sequence>MEGGAIREGGLEGQHSSLRAGRHKGSVSSPPSSDTSEDPASRVLAGESEGRRIGPQLPVCETGGALAWEGGWEAWGNQMEVQTVVHLSPSMETIPRCPRSDPPSPPVSGRNILNSDPTPVSHVQVSAEGPTLGISLVTAEPEVSRIS</sequence>